<organism evidence="8">
    <name type="scientific">Melanaphis sacchari</name>
    <dbReference type="NCBI Taxonomy" id="742174"/>
    <lineage>
        <taxon>Eukaryota</taxon>
        <taxon>Metazoa</taxon>
        <taxon>Ecdysozoa</taxon>
        <taxon>Arthropoda</taxon>
        <taxon>Hexapoda</taxon>
        <taxon>Insecta</taxon>
        <taxon>Pterygota</taxon>
        <taxon>Neoptera</taxon>
        <taxon>Paraneoptera</taxon>
        <taxon>Hemiptera</taxon>
        <taxon>Sternorrhyncha</taxon>
        <taxon>Aphidomorpha</taxon>
        <taxon>Aphidoidea</taxon>
        <taxon>Aphididae</taxon>
        <taxon>Aphidini</taxon>
        <taxon>Melanaphis</taxon>
    </lineage>
</organism>
<evidence type="ECO:0000256" key="2">
    <source>
        <dbReference type="ARBA" id="ARBA00022737"/>
    </source>
</evidence>
<evidence type="ECO:0000256" key="1">
    <source>
        <dbReference type="ARBA" id="ARBA00022723"/>
    </source>
</evidence>
<feature type="domain" description="C2H2-type" evidence="7">
    <location>
        <begin position="387"/>
        <end position="415"/>
    </location>
</feature>
<keyword evidence="1" id="KW-0479">Metal-binding</keyword>
<evidence type="ECO:0000259" key="7">
    <source>
        <dbReference type="PROSITE" id="PS50157"/>
    </source>
</evidence>
<evidence type="ECO:0000256" key="6">
    <source>
        <dbReference type="PROSITE-ProRule" id="PRU00042"/>
    </source>
</evidence>
<feature type="domain" description="C2H2-type" evidence="7">
    <location>
        <begin position="359"/>
        <end position="386"/>
    </location>
</feature>
<name>A0A2H8TLU4_9HEMI</name>
<evidence type="ECO:0000256" key="4">
    <source>
        <dbReference type="ARBA" id="ARBA00022833"/>
    </source>
</evidence>
<dbReference type="OrthoDB" id="6077919at2759"/>
<reference evidence="8" key="1">
    <citation type="submission" date="2017-10" db="EMBL/GenBank/DDBJ databases">
        <title>Transcriptome Assembly of Sugarcane Aphid Adults.</title>
        <authorList>
            <person name="Scully E.D."/>
            <person name="Palmer N.A."/>
            <person name="Geib S.M."/>
            <person name="Sarath G."/>
            <person name="Sattler S.E."/>
        </authorList>
    </citation>
    <scope>NUCLEOTIDE SEQUENCE</scope>
    <source>
        <tissue evidence="8">Whole body</tissue>
    </source>
</reference>
<sequence length="453" mass="53588">MLGGNQIKILKMKHSPTIYNTISMDQSEFALKNESHHSVKNENDIYYDVPLLNSVKEEVVWCFDNGDSDKFLLINNSINNTVQIPKKCTGEDCQVKTEVCVLNNIETDSRSIKAESEDLDNSFQAYDTVLGKETDNFKLKMEYDDKTVIIEKETLGDTVFESEIVIEKNEILSISNEEKCIAGYYSDLVDLPRTIYKDLVNSDYKSDKNKSKSEKYIYTCDLCHQSFISKKLLIFHMKCHFPNNDYCSNNNSKSLHSKNFKYKQLKKCKKKRIFVCKICCKQFNDQSNYRRHTINHVNTNKFKCRFCEKQFTVEYNLKVHIRLHTGESPYKCDICHLTFYRNDIMLTHRRIHEENNITYDCKDCLKPFLYKNSLLRHAKIHHMENIYSCYHCQKTFTRKDSLIVHLRSKHTGEKPYKCQICKKDFFESSVLVRHMMIHNKRKNVKFNHKKKNV</sequence>
<feature type="domain" description="C2H2-type" evidence="7">
    <location>
        <begin position="218"/>
        <end position="245"/>
    </location>
</feature>
<feature type="domain" description="C2H2-type" evidence="7">
    <location>
        <begin position="416"/>
        <end position="443"/>
    </location>
</feature>
<keyword evidence="2" id="KW-0677">Repeat</keyword>
<dbReference type="InterPro" id="IPR036236">
    <property type="entry name" value="Znf_C2H2_sf"/>
</dbReference>
<dbReference type="AlphaFoldDB" id="A0A2H8TLU4"/>
<evidence type="ECO:0000313" key="8">
    <source>
        <dbReference type="EMBL" id="MBW15113.1"/>
    </source>
</evidence>
<dbReference type="SUPFAM" id="SSF57667">
    <property type="entry name" value="beta-beta-alpha zinc fingers"/>
    <property type="match status" value="3"/>
</dbReference>
<dbReference type="PROSITE" id="PS50157">
    <property type="entry name" value="ZINC_FINGER_C2H2_2"/>
    <property type="match status" value="7"/>
</dbReference>
<feature type="domain" description="C2H2-type" evidence="7">
    <location>
        <begin position="274"/>
        <end position="301"/>
    </location>
</feature>
<gene>
    <name evidence="8" type="primary">ZNF544_5</name>
</gene>
<evidence type="ECO:0000256" key="5">
    <source>
        <dbReference type="ARBA" id="ARBA00023242"/>
    </source>
</evidence>
<feature type="domain" description="C2H2-type" evidence="7">
    <location>
        <begin position="330"/>
        <end position="357"/>
    </location>
</feature>
<dbReference type="EMBL" id="GFXV01003308">
    <property type="protein sequence ID" value="MBW15113.1"/>
    <property type="molecule type" value="Transcribed_RNA"/>
</dbReference>
<dbReference type="SMART" id="SM00355">
    <property type="entry name" value="ZnF_C2H2"/>
    <property type="match status" value="7"/>
</dbReference>
<dbReference type="InterPro" id="IPR050826">
    <property type="entry name" value="Krueppel_C2H2_ZnFinger"/>
</dbReference>
<feature type="domain" description="C2H2-type" evidence="7">
    <location>
        <begin position="302"/>
        <end position="329"/>
    </location>
</feature>
<dbReference type="FunFam" id="3.30.160.60:FF:000557">
    <property type="entry name" value="zinc finger and SCAN domain-containing protein 29"/>
    <property type="match status" value="1"/>
</dbReference>
<protein>
    <submittedName>
        <fullName evidence="8">Zinc finger protein 544</fullName>
    </submittedName>
</protein>
<dbReference type="Pfam" id="PF00096">
    <property type="entry name" value="zf-C2H2"/>
    <property type="match status" value="3"/>
</dbReference>
<keyword evidence="4" id="KW-0862">Zinc</keyword>
<proteinExistence type="predicted"/>
<dbReference type="PROSITE" id="PS00028">
    <property type="entry name" value="ZINC_FINGER_C2H2_1"/>
    <property type="match status" value="7"/>
</dbReference>
<keyword evidence="5" id="KW-0539">Nucleus</keyword>
<dbReference type="Pfam" id="PF12874">
    <property type="entry name" value="zf-met"/>
    <property type="match status" value="1"/>
</dbReference>
<accession>A0A2H8TLU4</accession>
<dbReference type="FunFam" id="3.30.160.60:FF:000065">
    <property type="entry name" value="B-cell CLL/lymphoma 6, member B"/>
    <property type="match status" value="1"/>
</dbReference>
<dbReference type="PANTHER" id="PTHR24377">
    <property type="entry name" value="IP01015P-RELATED"/>
    <property type="match status" value="1"/>
</dbReference>
<dbReference type="Gene3D" id="3.30.160.60">
    <property type="entry name" value="Classic Zinc Finger"/>
    <property type="match status" value="4"/>
</dbReference>
<dbReference type="InterPro" id="IPR013087">
    <property type="entry name" value="Znf_C2H2_type"/>
</dbReference>
<keyword evidence="3 6" id="KW-0863">Zinc-finger</keyword>
<evidence type="ECO:0000256" key="3">
    <source>
        <dbReference type="ARBA" id="ARBA00022771"/>
    </source>
</evidence>
<dbReference type="GO" id="GO:0008270">
    <property type="term" value="F:zinc ion binding"/>
    <property type="evidence" value="ECO:0007669"/>
    <property type="project" value="UniProtKB-KW"/>
</dbReference>